<evidence type="ECO:0000313" key="2">
    <source>
        <dbReference type="EMBL" id="OGG91056.1"/>
    </source>
</evidence>
<keyword evidence="1" id="KW-0472">Membrane</keyword>
<dbReference type="Proteomes" id="UP000178601">
    <property type="component" value="Unassembled WGS sequence"/>
</dbReference>
<proteinExistence type="predicted"/>
<sequence>KVLTVFLFAGLTFTYYFLALKTPPDSPASKKLNKNFLVITSAIAAFTIVWGLWLSGSPAAQRLKKFDNRRVENLRIIHGEVVNIVYENDPYRPDATPKKPVPQTLEEVQASAVYQRPEITDPETGAPYEYRVINRTTYELCAVFSTAREEKFDLQWNHAAGRYCFTLDVTDTTKR</sequence>
<protein>
    <submittedName>
        <fullName evidence="2">Uncharacterized protein</fullName>
    </submittedName>
</protein>
<name>A0A1F6FYW9_9BACT</name>
<feature type="non-terminal residue" evidence="2">
    <location>
        <position position="1"/>
    </location>
</feature>
<evidence type="ECO:0000256" key="1">
    <source>
        <dbReference type="SAM" id="Phobius"/>
    </source>
</evidence>
<keyword evidence="1" id="KW-0812">Transmembrane</keyword>
<gene>
    <name evidence="2" type="ORF">A3H16_01945</name>
</gene>
<feature type="transmembrane region" description="Helical" evidence="1">
    <location>
        <begin position="35"/>
        <end position="55"/>
    </location>
</feature>
<evidence type="ECO:0000313" key="3">
    <source>
        <dbReference type="Proteomes" id="UP000178601"/>
    </source>
</evidence>
<organism evidence="2 3">
    <name type="scientific">Candidatus Kaiserbacteria bacterium RIFCSPLOWO2_12_FULL_53_8</name>
    <dbReference type="NCBI Taxonomy" id="1798529"/>
    <lineage>
        <taxon>Bacteria</taxon>
        <taxon>Candidatus Kaiseribacteriota</taxon>
    </lineage>
</organism>
<dbReference type="AlphaFoldDB" id="A0A1F6FYW9"/>
<dbReference type="EMBL" id="MFMQ01000071">
    <property type="protein sequence ID" value="OGG91056.1"/>
    <property type="molecule type" value="Genomic_DNA"/>
</dbReference>
<accession>A0A1F6FYW9</accession>
<keyword evidence="1" id="KW-1133">Transmembrane helix</keyword>
<reference evidence="2 3" key="1">
    <citation type="journal article" date="2016" name="Nat. Commun.">
        <title>Thousands of microbial genomes shed light on interconnected biogeochemical processes in an aquifer system.</title>
        <authorList>
            <person name="Anantharaman K."/>
            <person name="Brown C.T."/>
            <person name="Hug L.A."/>
            <person name="Sharon I."/>
            <person name="Castelle C.J."/>
            <person name="Probst A.J."/>
            <person name="Thomas B.C."/>
            <person name="Singh A."/>
            <person name="Wilkins M.J."/>
            <person name="Karaoz U."/>
            <person name="Brodie E.L."/>
            <person name="Williams K.H."/>
            <person name="Hubbard S.S."/>
            <person name="Banfield J.F."/>
        </authorList>
    </citation>
    <scope>NUCLEOTIDE SEQUENCE [LARGE SCALE GENOMIC DNA]</scope>
</reference>
<comment type="caution">
    <text evidence="2">The sequence shown here is derived from an EMBL/GenBank/DDBJ whole genome shotgun (WGS) entry which is preliminary data.</text>
</comment>